<accession>A0A9X1QQS7</accession>
<evidence type="ECO:0000256" key="1">
    <source>
        <dbReference type="ARBA" id="ARBA00022801"/>
    </source>
</evidence>
<dbReference type="GO" id="GO:0016787">
    <property type="term" value="F:hydrolase activity"/>
    <property type="evidence" value="ECO:0007669"/>
    <property type="project" value="UniProtKB-KW"/>
</dbReference>
<dbReference type="PANTHER" id="PTHR11839">
    <property type="entry name" value="UDP/ADP-SUGAR PYROPHOSPHATASE"/>
    <property type="match status" value="1"/>
</dbReference>
<dbReference type="CDD" id="cd24158">
    <property type="entry name" value="NUDIX_ADPRase_Rv1700"/>
    <property type="match status" value="1"/>
</dbReference>
<dbReference type="SUPFAM" id="SSF55811">
    <property type="entry name" value="Nudix"/>
    <property type="match status" value="1"/>
</dbReference>
<comment type="caution">
    <text evidence="3">The sequence shown here is derived from an EMBL/GenBank/DDBJ whole genome shotgun (WGS) entry which is preliminary data.</text>
</comment>
<dbReference type="GO" id="GO:0006753">
    <property type="term" value="P:nucleoside phosphate metabolic process"/>
    <property type="evidence" value="ECO:0007669"/>
    <property type="project" value="TreeGrafter"/>
</dbReference>
<dbReference type="PROSITE" id="PS51462">
    <property type="entry name" value="NUDIX"/>
    <property type="match status" value="1"/>
</dbReference>
<dbReference type="EMBL" id="JAKGSI010000002">
    <property type="protein sequence ID" value="MCF4006707.1"/>
    <property type="molecule type" value="Genomic_DNA"/>
</dbReference>
<name>A0A9X1QQS7_9CORY</name>
<reference evidence="3" key="1">
    <citation type="submission" date="2022-01" db="EMBL/GenBank/DDBJ databases">
        <title>Corynebacterium sp. nov isolated from isolated from the feces of the greater white-fronted geese (Anser albifrons) at Poyang Lake, PR China.</title>
        <authorList>
            <person name="Liu Q."/>
        </authorList>
    </citation>
    <scope>NUCLEOTIDE SEQUENCE</scope>
    <source>
        <strain evidence="3">JCM 32435</strain>
    </source>
</reference>
<dbReference type="Gene3D" id="3.90.79.10">
    <property type="entry name" value="Nucleoside Triphosphate Pyrophosphohydrolase"/>
    <property type="match status" value="1"/>
</dbReference>
<dbReference type="RefSeq" id="WP_236118487.1">
    <property type="nucleotide sequence ID" value="NZ_JAKGSI010000002.1"/>
</dbReference>
<dbReference type="Proteomes" id="UP001139336">
    <property type="component" value="Unassembled WGS sequence"/>
</dbReference>
<dbReference type="PANTHER" id="PTHR11839:SF31">
    <property type="entry name" value="ADP-RIBOSE PYROPHOSPHATASE"/>
    <property type="match status" value="1"/>
</dbReference>
<dbReference type="InterPro" id="IPR015797">
    <property type="entry name" value="NUDIX_hydrolase-like_dom_sf"/>
</dbReference>
<protein>
    <submittedName>
        <fullName evidence="3">NUDIX hydrolase</fullName>
    </submittedName>
</protein>
<sequence length="223" mass="24724">MAAGQHTFTVHDSEVLVESPILGLRRDEVEMPGGKRSYREIVEHFGAVAIVAHRKNASTGASEIAMVKQYRHCVGQRLWELPAGILDVAHEPELTCAQRELEEEAGLAAESWGVLVDLVTSPGFCEEAVRVFLAEDLREIPRPEATDEEADMAFRWMGLDEATAMIFRGEVVNSIAIAGILSAREVLSGRATARPVDIPFEFRPRHLAERRIAQGVEPDMKRI</sequence>
<feature type="domain" description="Nudix hydrolase" evidence="2">
    <location>
        <begin position="43"/>
        <end position="179"/>
    </location>
</feature>
<dbReference type="Pfam" id="PF00293">
    <property type="entry name" value="NUDIX"/>
    <property type="match status" value="1"/>
</dbReference>
<evidence type="ECO:0000313" key="4">
    <source>
        <dbReference type="Proteomes" id="UP001139336"/>
    </source>
</evidence>
<evidence type="ECO:0000313" key="3">
    <source>
        <dbReference type="EMBL" id="MCF4006707.1"/>
    </source>
</evidence>
<keyword evidence="1 3" id="KW-0378">Hydrolase</keyword>
<evidence type="ECO:0000259" key="2">
    <source>
        <dbReference type="PROSITE" id="PS51462"/>
    </source>
</evidence>
<dbReference type="GO" id="GO:0019693">
    <property type="term" value="P:ribose phosphate metabolic process"/>
    <property type="evidence" value="ECO:0007669"/>
    <property type="project" value="TreeGrafter"/>
</dbReference>
<dbReference type="InterPro" id="IPR000086">
    <property type="entry name" value="NUDIX_hydrolase_dom"/>
</dbReference>
<proteinExistence type="predicted"/>
<gene>
    <name evidence="3" type="ORF">L1O03_05875</name>
</gene>
<organism evidence="3 4">
    <name type="scientific">Corynebacterium uropygiale</name>
    <dbReference type="NCBI Taxonomy" id="1775911"/>
    <lineage>
        <taxon>Bacteria</taxon>
        <taxon>Bacillati</taxon>
        <taxon>Actinomycetota</taxon>
        <taxon>Actinomycetes</taxon>
        <taxon>Mycobacteriales</taxon>
        <taxon>Corynebacteriaceae</taxon>
        <taxon>Corynebacterium</taxon>
    </lineage>
</organism>
<keyword evidence="4" id="KW-1185">Reference proteome</keyword>
<dbReference type="GO" id="GO:0005829">
    <property type="term" value="C:cytosol"/>
    <property type="evidence" value="ECO:0007669"/>
    <property type="project" value="TreeGrafter"/>
</dbReference>
<dbReference type="AlphaFoldDB" id="A0A9X1QQS7"/>